<evidence type="ECO:0000256" key="8">
    <source>
        <dbReference type="ARBA" id="ARBA00023065"/>
    </source>
</evidence>
<name>A0A9D9IPK8_9BACT</name>
<evidence type="ECO:0000256" key="3">
    <source>
        <dbReference type="ARBA" id="ARBA00022448"/>
    </source>
</evidence>
<organism evidence="13 14">
    <name type="scientific">Candidatus Limisoma faecipullorum</name>
    <dbReference type="NCBI Taxonomy" id="2840854"/>
    <lineage>
        <taxon>Bacteria</taxon>
        <taxon>Pseudomonadati</taxon>
        <taxon>Bacteroidota</taxon>
        <taxon>Bacteroidia</taxon>
        <taxon>Bacteroidales</taxon>
        <taxon>Candidatus Limisoma</taxon>
    </lineage>
</organism>
<evidence type="ECO:0000313" key="13">
    <source>
        <dbReference type="EMBL" id="MBO8475915.1"/>
    </source>
</evidence>
<feature type="transmembrane region" description="Helical" evidence="12">
    <location>
        <begin position="44"/>
        <end position="68"/>
    </location>
</feature>
<feature type="transmembrane region" description="Helical" evidence="12">
    <location>
        <begin position="121"/>
        <end position="147"/>
    </location>
</feature>
<dbReference type="PANTHER" id="PTHR42985:SF47">
    <property type="entry name" value="INTEGRAL MEMBRANE TRANSPORT PROTEIN"/>
    <property type="match status" value="1"/>
</dbReference>
<evidence type="ECO:0000256" key="12">
    <source>
        <dbReference type="SAM" id="Phobius"/>
    </source>
</evidence>
<feature type="transmembrane region" description="Helical" evidence="12">
    <location>
        <begin position="6"/>
        <end position="24"/>
    </location>
</feature>
<feature type="transmembrane region" description="Helical" evidence="12">
    <location>
        <begin position="434"/>
        <end position="450"/>
    </location>
</feature>
<keyword evidence="3" id="KW-0813">Transport</keyword>
<keyword evidence="4" id="KW-1003">Cell membrane</keyword>
<feature type="transmembrane region" description="Helical" evidence="12">
    <location>
        <begin position="153"/>
        <end position="171"/>
    </location>
</feature>
<reference evidence="13" key="2">
    <citation type="journal article" date="2021" name="PeerJ">
        <title>Extensive microbial diversity within the chicken gut microbiome revealed by metagenomics and culture.</title>
        <authorList>
            <person name="Gilroy R."/>
            <person name="Ravi A."/>
            <person name="Getino M."/>
            <person name="Pursley I."/>
            <person name="Horton D.L."/>
            <person name="Alikhan N.F."/>
            <person name="Baker D."/>
            <person name="Gharbi K."/>
            <person name="Hall N."/>
            <person name="Watson M."/>
            <person name="Adriaenssens E.M."/>
            <person name="Foster-Nyarko E."/>
            <person name="Jarju S."/>
            <person name="Secka A."/>
            <person name="Antonio M."/>
            <person name="Oren A."/>
            <person name="Chaudhuri R.R."/>
            <person name="La Ragione R."/>
            <person name="Hildebrand F."/>
            <person name="Pallen M.J."/>
        </authorList>
    </citation>
    <scope>NUCLEOTIDE SEQUENCE</scope>
    <source>
        <strain evidence="13">6919</strain>
    </source>
</reference>
<keyword evidence="8" id="KW-0406">Ion transport</keyword>
<keyword evidence="5 12" id="KW-0812">Transmembrane</keyword>
<dbReference type="InterPro" id="IPR001734">
    <property type="entry name" value="Na/solute_symporter"/>
</dbReference>
<dbReference type="Gene3D" id="1.20.1730.10">
    <property type="entry name" value="Sodium/glucose cotransporter"/>
    <property type="match status" value="1"/>
</dbReference>
<dbReference type="GO" id="GO:0005886">
    <property type="term" value="C:plasma membrane"/>
    <property type="evidence" value="ECO:0007669"/>
    <property type="project" value="UniProtKB-SubCell"/>
</dbReference>
<dbReference type="EMBL" id="JADIMC010000034">
    <property type="protein sequence ID" value="MBO8475915.1"/>
    <property type="molecule type" value="Genomic_DNA"/>
</dbReference>
<evidence type="ECO:0000256" key="1">
    <source>
        <dbReference type="ARBA" id="ARBA00004651"/>
    </source>
</evidence>
<comment type="similarity">
    <text evidence="2 11">Belongs to the sodium:solute symporter (SSF) (TC 2.A.21) family.</text>
</comment>
<keyword evidence="7" id="KW-0915">Sodium</keyword>
<evidence type="ECO:0000256" key="10">
    <source>
        <dbReference type="ARBA" id="ARBA00023201"/>
    </source>
</evidence>
<dbReference type="PANTHER" id="PTHR42985">
    <property type="entry name" value="SODIUM-COUPLED MONOCARBOXYLATE TRANSPORTER"/>
    <property type="match status" value="1"/>
</dbReference>
<evidence type="ECO:0000256" key="7">
    <source>
        <dbReference type="ARBA" id="ARBA00023053"/>
    </source>
</evidence>
<feature type="transmembrane region" description="Helical" evidence="12">
    <location>
        <begin position="183"/>
        <end position="201"/>
    </location>
</feature>
<dbReference type="PROSITE" id="PS50283">
    <property type="entry name" value="NA_SOLUT_SYMP_3"/>
    <property type="match status" value="1"/>
</dbReference>
<evidence type="ECO:0000313" key="14">
    <source>
        <dbReference type="Proteomes" id="UP000823598"/>
    </source>
</evidence>
<proteinExistence type="inferred from homology"/>
<keyword evidence="6 12" id="KW-1133">Transmembrane helix</keyword>
<comment type="caution">
    <text evidence="13">The sequence shown here is derived from an EMBL/GenBank/DDBJ whole genome shotgun (WGS) entry which is preliminary data.</text>
</comment>
<accession>A0A9D9IPK8</accession>
<feature type="transmembrane region" description="Helical" evidence="12">
    <location>
        <begin position="462"/>
        <end position="482"/>
    </location>
</feature>
<keyword evidence="10" id="KW-0739">Sodium transport</keyword>
<feature type="transmembrane region" description="Helical" evidence="12">
    <location>
        <begin position="377"/>
        <end position="394"/>
    </location>
</feature>
<dbReference type="GO" id="GO:0006814">
    <property type="term" value="P:sodium ion transport"/>
    <property type="evidence" value="ECO:0007669"/>
    <property type="project" value="UniProtKB-KW"/>
</dbReference>
<sequence length="485" mass="53586">MSTAWIVLATIAFYFVLLFIISWITGRKTDNAGFFTGNRKSPWYMVAVAMIGASISGVTFISVPGAVLAGGYSYMQMVLGFFVGSVIVAFVLIPMFYKMNLMSIYGYLENRFGLSSYRTGAWFFFVSKMLGASVRFFVVCVVLQTLVFEPLNMPFTLNVILTVALIWLYSFQGGVKSLIWTDSLKTFCLVLSVVCCIVYIAKSLGLGLFELPSAVADHPTSKIFFFDDPNDGHYFWKQFIAGVFMVIATTGLDQDLMQRTLSCKNFRESQKNMIVSSFIQIFVIGLFLVLGTLLYMYAGDNLPMKDGKVVGDALFGDVAWSEGFPVFIGVIFIIGLIAAAYSAAGSALTALTTSFTVDILKANEKQGEKDLTLTRKLVHIIMSLLMVIVIVVFYELNDDSAINAVYSLAAYTYGPILGMFVFGLASKKPVRDRWVPVVCVASPIICYILQTNSEAWFGGWQISFELLIINALVTVAGLCLLIKKK</sequence>
<evidence type="ECO:0000256" key="2">
    <source>
        <dbReference type="ARBA" id="ARBA00006434"/>
    </source>
</evidence>
<dbReference type="Pfam" id="PF00474">
    <property type="entry name" value="SSF"/>
    <property type="match status" value="1"/>
</dbReference>
<feature type="transmembrane region" description="Helical" evidence="12">
    <location>
        <begin position="234"/>
        <end position="252"/>
    </location>
</feature>
<protein>
    <submittedName>
        <fullName evidence="13">Sodium:solute symporter</fullName>
    </submittedName>
</protein>
<evidence type="ECO:0000256" key="5">
    <source>
        <dbReference type="ARBA" id="ARBA00022692"/>
    </source>
</evidence>
<evidence type="ECO:0000256" key="4">
    <source>
        <dbReference type="ARBA" id="ARBA00022475"/>
    </source>
</evidence>
<dbReference type="GO" id="GO:0015293">
    <property type="term" value="F:symporter activity"/>
    <property type="evidence" value="ECO:0007669"/>
    <property type="project" value="TreeGrafter"/>
</dbReference>
<dbReference type="Proteomes" id="UP000823598">
    <property type="component" value="Unassembled WGS sequence"/>
</dbReference>
<keyword evidence="9 12" id="KW-0472">Membrane</keyword>
<feature type="transmembrane region" description="Helical" evidence="12">
    <location>
        <begin position="324"/>
        <end position="357"/>
    </location>
</feature>
<evidence type="ECO:0000256" key="9">
    <source>
        <dbReference type="ARBA" id="ARBA00023136"/>
    </source>
</evidence>
<evidence type="ECO:0000256" key="6">
    <source>
        <dbReference type="ARBA" id="ARBA00022989"/>
    </source>
</evidence>
<dbReference type="CDD" id="cd10326">
    <property type="entry name" value="SLC5sbd_NIS-like"/>
    <property type="match status" value="1"/>
</dbReference>
<feature type="transmembrane region" description="Helical" evidence="12">
    <location>
        <begin position="400"/>
        <end position="422"/>
    </location>
</feature>
<reference evidence="13" key="1">
    <citation type="submission" date="2020-10" db="EMBL/GenBank/DDBJ databases">
        <authorList>
            <person name="Gilroy R."/>
        </authorList>
    </citation>
    <scope>NUCLEOTIDE SEQUENCE</scope>
    <source>
        <strain evidence="13">6919</strain>
    </source>
</reference>
<evidence type="ECO:0000256" key="11">
    <source>
        <dbReference type="RuleBase" id="RU362091"/>
    </source>
</evidence>
<feature type="transmembrane region" description="Helical" evidence="12">
    <location>
        <begin position="74"/>
        <end position="97"/>
    </location>
</feature>
<feature type="transmembrane region" description="Helical" evidence="12">
    <location>
        <begin position="273"/>
        <end position="298"/>
    </location>
</feature>
<dbReference type="AlphaFoldDB" id="A0A9D9IPK8"/>
<dbReference type="InterPro" id="IPR051163">
    <property type="entry name" value="Sodium:Solute_Symporter_SSF"/>
</dbReference>
<gene>
    <name evidence="13" type="ORF">IAB88_02860</name>
</gene>
<dbReference type="InterPro" id="IPR038377">
    <property type="entry name" value="Na/Glc_symporter_sf"/>
</dbReference>
<comment type="subcellular location">
    <subcellularLocation>
        <location evidence="1">Cell membrane</location>
        <topology evidence="1">Multi-pass membrane protein</topology>
    </subcellularLocation>
</comment>